<protein>
    <recommendedName>
        <fullName evidence="3">Thioesterase domain-containing protein</fullName>
    </recommendedName>
</protein>
<sequence length="140" mass="15242">MSEFPMALASGTFRLDAALDDRTRLSCRSEPRSGSEAHPIFAFVAALRGAGTSIETLCSLCGCSIADGPVLASCDIQYLAPMPVEQTYRVDARIAERIEKPSRRFGQAVHAFVEFSIGRGEDECARVRLHIIMPRSADHG</sequence>
<dbReference type="RefSeq" id="WP_066763193.1">
    <property type="nucleotide sequence ID" value="NZ_BMIO01000003.1"/>
</dbReference>
<proteinExistence type="predicted"/>
<dbReference type="EMBL" id="BMIO01000003">
    <property type="protein sequence ID" value="GGD39056.1"/>
    <property type="molecule type" value="Genomic_DNA"/>
</dbReference>
<organism evidence="1 2">
    <name type="scientific">Croceicoccus pelagius</name>
    <dbReference type="NCBI Taxonomy" id="1703341"/>
    <lineage>
        <taxon>Bacteria</taxon>
        <taxon>Pseudomonadati</taxon>
        <taxon>Pseudomonadota</taxon>
        <taxon>Alphaproteobacteria</taxon>
        <taxon>Sphingomonadales</taxon>
        <taxon>Erythrobacteraceae</taxon>
        <taxon>Croceicoccus</taxon>
    </lineage>
</organism>
<gene>
    <name evidence="1" type="ORF">GCM10010989_11420</name>
</gene>
<evidence type="ECO:0000313" key="1">
    <source>
        <dbReference type="EMBL" id="GGD39056.1"/>
    </source>
</evidence>
<dbReference type="OrthoDB" id="7777068at2"/>
<comment type="caution">
    <text evidence="1">The sequence shown here is derived from an EMBL/GenBank/DDBJ whole genome shotgun (WGS) entry which is preliminary data.</text>
</comment>
<dbReference type="Proteomes" id="UP000598997">
    <property type="component" value="Unassembled WGS sequence"/>
</dbReference>
<evidence type="ECO:0000313" key="2">
    <source>
        <dbReference type="Proteomes" id="UP000598997"/>
    </source>
</evidence>
<dbReference type="AlphaFoldDB" id="A0A917DHV3"/>
<evidence type="ECO:0008006" key="3">
    <source>
        <dbReference type="Google" id="ProtNLM"/>
    </source>
</evidence>
<name>A0A917DHV3_9SPHN</name>
<reference evidence="1 2" key="1">
    <citation type="journal article" date="2014" name="Int. J. Syst. Evol. Microbiol.">
        <title>Complete genome sequence of Corynebacterium casei LMG S-19264T (=DSM 44701T), isolated from a smear-ripened cheese.</title>
        <authorList>
            <consortium name="US DOE Joint Genome Institute (JGI-PGF)"/>
            <person name="Walter F."/>
            <person name="Albersmeier A."/>
            <person name="Kalinowski J."/>
            <person name="Ruckert C."/>
        </authorList>
    </citation>
    <scope>NUCLEOTIDE SEQUENCE [LARGE SCALE GENOMIC DNA]</scope>
    <source>
        <strain evidence="1 2">CGMCC 1.15358</strain>
    </source>
</reference>
<accession>A0A917DHV3</accession>
<keyword evidence="2" id="KW-1185">Reference proteome</keyword>